<evidence type="ECO:0000256" key="8">
    <source>
        <dbReference type="ARBA" id="ARBA00023237"/>
    </source>
</evidence>
<dbReference type="InterPro" id="IPR000531">
    <property type="entry name" value="Beta-barrel_TonB"/>
</dbReference>
<dbReference type="InterPro" id="IPR010917">
    <property type="entry name" value="TonB_rcpt_CS"/>
</dbReference>
<dbReference type="AlphaFoldDB" id="A0A1D7TN10"/>
<keyword evidence="3 9" id="KW-1134">Transmembrane beta strand</keyword>
<evidence type="ECO:0000259" key="13">
    <source>
        <dbReference type="Pfam" id="PF07715"/>
    </source>
</evidence>
<evidence type="ECO:0000256" key="5">
    <source>
        <dbReference type="ARBA" id="ARBA00022729"/>
    </source>
</evidence>
<feature type="domain" description="TonB-dependent receptor plug" evidence="13">
    <location>
        <begin position="72"/>
        <end position="170"/>
    </location>
</feature>
<dbReference type="InterPro" id="IPR036942">
    <property type="entry name" value="Beta-barrel_TonB_sf"/>
</dbReference>
<dbReference type="EMBL" id="CP017111">
    <property type="protein sequence ID" value="AOO66360.1"/>
    <property type="molecule type" value="Genomic_DNA"/>
</dbReference>
<dbReference type="Gene3D" id="2.40.170.20">
    <property type="entry name" value="TonB-dependent receptor, beta-barrel domain"/>
    <property type="match status" value="1"/>
</dbReference>
<reference evidence="15" key="1">
    <citation type="submission" date="2016-08" db="EMBL/GenBank/DDBJ databases">
        <title>Complete genome sequence of the organohalide-respiring Epsilonproteobacterium Sulfurospirillum halorespirans.</title>
        <authorList>
            <person name="Goris T."/>
            <person name="Zimmermann J."/>
            <person name="Schenz B."/>
            <person name="Lemos M."/>
            <person name="Hackermueller J."/>
            <person name="Diekert G."/>
        </authorList>
    </citation>
    <scope>NUCLEOTIDE SEQUENCE [LARGE SCALE GENOMIC DNA]</scope>
    <source>
        <strain>DSM 13726</strain>
        <strain evidence="15">PCE-M2</strain>
    </source>
</reference>
<dbReference type="KEGG" id="shal:SHALO_2601"/>
<evidence type="ECO:0000256" key="11">
    <source>
        <dbReference type="SAM" id="SignalP"/>
    </source>
</evidence>
<evidence type="ECO:0000256" key="4">
    <source>
        <dbReference type="ARBA" id="ARBA00022692"/>
    </source>
</evidence>
<keyword evidence="8 9" id="KW-0998">Cell outer membrane</keyword>
<evidence type="ECO:0000256" key="6">
    <source>
        <dbReference type="ARBA" id="ARBA00023077"/>
    </source>
</evidence>
<dbReference type="GO" id="GO:0009279">
    <property type="term" value="C:cell outer membrane"/>
    <property type="evidence" value="ECO:0007669"/>
    <property type="project" value="UniProtKB-SubCell"/>
</dbReference>
<gene>
    <name evidence="14" type="ORF">SHALO_2601</name>
</gene>
<organism evidence="14 15">
    <name type="scientific">Sulfurospirillum halorespirans DSM 13726</name>
    <dbReference type="NCBI Taxonomy" id="1193502"/>
    <lineage>
        <taxon>Bacteria</taxon>
        <taxon>Pseudomonadati</taxon>
        <taxon>Campylobacterota</taxon>
        <taxon>Epsilonproteobacteria</taxon>
        <taxon>Campylobacterales</taxon>
        <taxon>Sulfurospirillaceae</taxon>
        <taxon>Sulfurospirillum</taxon>
    </lineage>
</organism>
<dbReference type="PROSITE" id="PS52016">
    <property type="entry name" value="TONB_DEPENDENT_REC_3"/>
    <property type="match status" value="1"/>
</dbReference>
<proteinExistence type="inferred from homology"/>
<comment type="subcellular location">
    <subcellularLocation>
        <location evidence="1 9">Cell outer membrane</location>
        <topology evidence="1 9">Multi-pass membrane protein</topology>
    </subcellularLocation>
</comment>
<evidence type="ECO:0000256" key="7">
    <source>
        <dbReference type="ARBA" id="ARBA00023136"/>
    </source>
</evidence>
<dbReference type="PATRIC" id="fig|1193502.14.peg.2634"/>
<dbReference type="PANTHER" id="PTHR32552">
    <property type="entry name" value="FERRICHROME IRON RECEPTOR-RELATED"/>
    <property type="match status" value="1"/>
</dbReference>
<comment type="similarity">
    <text evidence="9 10">Belongs to the TonB-dependent receptor family.</text>
</comment>
<name>A0A1D7TN10_9BACT</name>
<dbReference type="Gene3D" id="2.170.130.10">
    <property type="entry name" value="TonB-dependent receptor, plug domain"/>
    <property type="match status" value="1"/>
</dbReference>
<protein>
    <submittedName>
        <fullName evidence="14">TonB dependent/ligand-gated channel protein</fullName>
    </submittedName>
</protein>
<keyword evidence="4 9" id="KW-0812">Transmembrane</keyword>
<keyword evidence="2 9" id="KW-0813">Transport</keyword>
<dbReference type="InterPro" id="IPR039426">
    <property type="entry name" value="TonB-dep_rcpt-like"/>
</dbReference>
<dbReference type="SUPFAM" id="SSF56935">
    <property type="entry name" value="Porins"/>
    <property type="match status" value="1"/>
</dbReference>
<keyword evidence="15" id="KW-1185">Reference proteome</keyword>
<dbReference type="InterPro" id="IPR012910">
    <property type="entry name" value="Plug_dom"/>
</dbReference>
<evidence type="ECO:0000256" key="3">
    <source>
        <dbReference type="ARBA" id="ARBA00022452"/>
    </source>
</evidence>
<keyword evidence="7 9" id="KW-0472">Membrane</keyword>
<dbReference type="PANTHER" id="PTHR32552:SF82">
    <property type="entry name" value="FCUA PROTEIN"/>
    <property type="match status" value="1"/>
</dbReference>
<dbReference type="GO" id="GO:0015344">
    <property type="term" value="F:siderophore uptake transmembrane transporter activity"/>
    <property type="evidence" value="ECO:0007669"/>
    <property type="project" value="TreeGrafter"/>
</dbReference>
<dbReference type="InterPro" id="IPR037066">
    <property type="entry name" value="Plug_dom_sf"/>
</dbReference>
<evidence type="ECO:0000256" key="1">
    <source>
        <dbReference type="ARBA" id="ARBA00004571"/>
    </source>
</evidence>
<dbReference type="CDD" id="cd01347">
    <property type="entry name" value="ligand_gated_channel"/>
    <property type="match status" value="1"/>
</dbReference>
<dbReference type="PROSITE" id="PS01156">
    <property type="entry name" value="TONB_DEPENDENT_REC_2"/>
    <property type="match status" value="1"/>
</dbReference>
<evidence type="ECO:0000313" key="15">
    <source>
        <dbReference type="Proteomes" id="UP000094609"/>
    </source>
</evidence>
<feature type="chain" id="PRO_5009099594" evidence="11">
    <location>
        <begin position="25"/>
        <end position="705"/>
    </location>
</feature>
<dbReference type="RefSeq" id="WP_084010947.1">
    <property type="nucleotide sequence ID" value="NZ_CP017111.1"/>
</dbReference>
<keyword evidence="6 10" id="KW-0798">TonB box</keyword>
<evidence type="ECO:0000256" key="9">
    <source>
        <dbReference type="PROSITE-ProRule" id="PRU01360"/>
    </source>
</evidence>
<feature type="domain" description="TonB-dependent receptor-like beta-barrel" evidence="12">
    <location>
        <begin position="242"/>
        <end position="663"/>
    </location>
</feature>
<accession>A0A1D7TN10</accession>
<evidence type="ECO:0000259" key="12">
    <source>
        <dbReference type="Pfam" id="PF00593"/>
    </source>
</evidence>
<feature type="signal peptide" evidence="11">
    <location>
        <begin position="1"/>
        <end position="24"/>
    </location>
</feature>
<evidence type="ECO:0000313" key="14">
    <source>
        <dbReference type="EMBL" id="AOO66360.1"/>
    </source>
</evidence>
<dbReference type="Proteomes" id="UP000094609">
    <property type="component" value="Chromosome"/>
</dbReference>
<evidence type="ECO:0000256" key="10">
    <source>
        <dbReference type="RuleBase" id="RU003357"/>
    </source>
</evidence>
<evidence type="ECO:0000256" key="2">
    <source>
        <dbReference type="ARBA" id="ARBA00022448"/>
    </source>
</evidence>
<dbReference type="STRING" id="1193502.SHALO_2601"/>
<dbReference type="Pfam" id="PF07715">
    <property type="entry name" value="Plug"/>
    <property type="match status" value="1"/>
</dbReference>
<sequence length="705" mass="77530">MKNNCLKGLSVVLVTALCATSALCEESGEKTSVTLESVVVSTQRFQELEGGIADGFLTKDVAMGALGDKRAFDVPYQVNTIPKEIIKNQRSQGLEDVIKYIPSAQIEWRGGADVGRPQTRGMRGDVVANSYWDGLHVVSTTATPMAMFDSLQIQNGLAGSLYGAANPSGIYNFERKRPTKEYENSLLLTYGESGHGEAEMDVGGRFNDKIGYRGVFVGGDGEGYVEGSNLRRQLISTGLDFYLTDRLTLETNFSYYKYIKEGYTGQFNMPYTALGVARYTLPDAYDAADEKYAQKNAGRELTTTTYSGKLKYDIADHWYAEGGYLTQRADRALYGLTNTFNSNNGTYTSSTVNPSTAAGRFELDSYMGYIKTKQDFLGFENDIAMGGNGYIWDIYSTNNTNGKRYVSSTTDVKTLTLGDTIKLNDQWQVLLSTNKSWIGTEAYNTSGATTSDVSKSGYSYAASVIYQPIENLSVYITYADSIQPGESGTDINGVTRTLDPYRSKQYEVGAKLALEYVDLSTALFQIERPTAYTGYDGVFEEQGEQTNKGIEFMASGKLTNSVALFGGVTFMDTEINGAKIANINNKQALGMPEWQANLLVEYTIPSFEELVLSSNFHYTGERAIDPANTQWADEYFTIDLGARYATKKLLGDRTIFRLSVNNITDEKYWGGIFASNGLDGNSVAGSTSLFLGEPRNITASVEVRF</sequence>
<keyword evidence="5 11" id="KW-0732">Signal</keyword>
<dbReference type="Pfam" id="PF00593">
    <property type="entry name" value="TonB_dep_Rec_b-barrel"/>
    <property type="match status" value="1"/>
</dbReference>